<comment type="caution">
    <text evidence="5">The sequence shown here is derived from an EMBL/GenBank/DDBJ whole genome shotgun (WGS) entry which is preliminary data.</text>
</comment>
<dbReference type="Proteomes" id="UP000178930">
    <property type="component" value="Unassembled WGS sequence"/>
</dbReference>
<evidence type="ECO:0000256" key="2">
    <source>
        <dbReference type="ARBA" id="ARBA00022679"/>
    </source>
</evidence>
<keyword evidence="2" id="KW-0808">Transferase</keyword>
<keyword evidence="4" id="KW-1133">Transmembrane helix</keyword>
<evidence type="ECO:0000256" key="3">
    <source>
        <dbReference type="ARBA" id="ARBA00022691"/>
    </source>
</evidence>
<evidence type="ECO:0000256" key="1">
    <source>
        <dbReference type="ARBA" id="ARBA00022603"/>
    </source>
</evidence>
<keyword evidence="3" id="KW-0949">S-adenosyl-L-methionine</keyword>
<keyword evidence="1" id="KW-0489">Methyltransferase</keyword>
<dbReference type="Pfam" id="PF06325">
    <property type="entry name" value="PrmA"/>
    <property type="match status" value="1"/>
</dbReference>
<evidence type="ECO:0000313" key="6">
    <source>
        <dbReference type="Proteomes" id="UP000178930"/>
    </source>
</evidence>
<sequence length="183" mass="20569">MFLTTLYLSLALVAFLALIFVITVMASMVTLFFTKVPFVPTPKKNVKIIIDSLDLKSGQVFYDLGCGDGRFLIATAKTGANAIGFEISPWAYAKARLNIFLAKSPAKVYFKNFYETNLKDASAIFCFLLDRVMPKVEKKLKKELKPGAKIICYGFPLPTWPAKKIIELNPSNKKSSKIYLYKM</sequence>
<dbReference type="GO" id="GO:0016279">
    <property type="term" value="F:protein-lysine N-methyltransferase activity"/>
    <property type="evidence" value="ECO:0007669"/>
    <property type="project" value="InterPro"/>
</dbReference>
<feature type="transmembrane region" description="Helical" evidence="4">
    <location>
        <begin position="6"/>
        <end position="34"/>
    </location>
</feature>
<dbReference type="PANTHER" id="PTHR13610:SF11">
    <property type="entry name" value="METHYLTRANSFERASE DOMAIN-CONTAINING PROTEIN"/>
    <property type="match status" value="1"/>
</dbReference>
<protein>
    <recommendedName>
        <fullName evidence="7">Methyltransferase domain-containing protein</fullName>
    </recommendedName>
</protein>
<gene>
    <name evidence="5" type="ORF">A2729_01055</name>
</gene>
<dbReference type="SUPFAM" id="SSF53335">
    <property type="entry name" value="S-adenosyl-L-methionine-dependent methyltransferases"/>
    <property type="match status" value="1"/>
</dbReference>
<dbReference type="Gene3D" id="3.40.50.150">
    <property type="entry name" value="Vaccinia Virus protein VP39"/>
    <property type="match status" value="1"/>
</dbReference>
<reference evidence="5 6" key="1">
    <citation type="journal article" date="2016" name="Nat. Commun.">
        <title>Thousands of microbial genomes shed light on interconnected biogeochemical processes in an aquifer system.</title>
        <authorList>
            <person name="Anantharaman K."/>
            <person name="Brown C.T."/>
            <person name="Hug L.A."/>
            <person name="Sharon I."/>
            <person name="Castelle C.J."/>
            <person name="Probst A.J."/>
            <person name="Thomas B.C."/>
            <person name="Singh A."/>
            <person name="Wilkins M.J."/>
            <person name="Karaoz U."/>
            <person name="Brodie E.L."/>
            <person name="Williams K.H."/>
            <person name="Hubbard S.S."/>
            <person name="Banfield J.F."/>
        </authorList>
    </citation>
    <scope>NUCLEOTIDE SEQUENCE [LARGE SCALE GENOMIC DNA]</scope>
</reference>
<dbReference type="AlphaFoldDB" id="A0A1G1XV72"/>
<dbReference type="EMBL" id="MHIB01000027">
    <property type="protein sequence ID" value="OGY43892.1"/>
    <property type="molecule type" value="Genomic_DNA"/>
</dbReference>
<name>A0A1G1XV72_9BACT</name>
<dbReference type="PANTHER" id="PTHR13610">
    <property type="entry name" value="METHYLTRANSFERASE DOMAIN-CONTAINING PROTEIN"/>
    <property type="match status" value="1"/>
</dbReference>
<dbReference type="InterPro" id="IPR026170">
    <property type="entry name" value="FAM173A/B"/>
</dbReference>
<dbReference type="GO" id="GO:0032259">
    <property type="term" value="P:methylation"/>
    <property type="evidence" value="ECO:0007669"/>
    <property type="project" value="UniProtKB-KW"/>
</dbReference>
<accession>A0A1G1XV72</accession>
<organism evidence="5 6">
    <name type="scientific">Candidatus Buchananbacteria bacterium RIFCSPHIGHO2_01_FULL_39_14</name>
    <dbReference type="NCBI Taxonomy" id="1797532"/>
    <lineage>
        <taxon>Bacteria</taxon>
        <taxon>Candidatus Buchananiibacteriota</taxon>
    </lineage>
</organism>
<evidence type="ECO:0000313" key="5">
    <source>
        <dbReference type="EMBL" id="OGY43892.1"/>
    </source>
</evidence>
<keyword evidence="4" id="KW-0472">Membrane</keyword>
<evidence type="ECO:0000256" key="4">
    <source>
        <dbReference type="SAM" id="Phobius"/>
    </source>
</evidence>
<evidence type="ECO:0008006" key="7">
    <source>
        <dbReference type="Google" id="ProtNLM"/>
    </source>
</evidence>
<dbReference type="STRING" id="1797532.A2729_01055"/>
<keyword evidence="4" id="KW-0812">Transmembrane</keyword>
<proteinExistence type="predicted"/>
<dbReference type="InterPro" id="IPR029063">
    <property type="entry name" value="SAM-dependent_MTases_sf"/>
</dbReference>
<dbReference type="CDD" id="cd02440">
    <property type="entry name" value="AdoMet_MTases"/>
    <property type="match status" value="1"/>
</dbReference>